<evidence type="ECO:0000256" key="1">
    <source>
        <dbReference type="SAM" id="Phobius"/>
    </source>
</evidence>
<dbReference type="Proteomes" id="UP001141806">
    <property type="component" value="Unassembled WGS sequence"/>
</dbReference>
<organism evidence="2 3">
    <name type="scientific">Protea cynaroides</name>
    <dbReference type="NCBI Taxonomy" id="273540"/>
    <lineage>
        <taxon>Eukaryota</taxon>
        <taxon>Viridiplantae</taxon>
        <taxon>Streptophyta</taxon>
        <taxon>Embryophyta</taxon>
        <taxon>Tracheophyta</taxon>
        <taxon>Spermatophyta</taxon>
        <taxon>Magnoliopsida</taxon>
        <taxon>Proteales</taxon>
        <taxon>Proteaceae</taxon>
        <taxon>Protea</taxon>
    </lineage>
</organism>
<proteinExistence type="predicted"/>
<keyword evidence="3" id="KW-1185">Reference proteome</keyword>
<gene>
    <name evidence="2" type="ORF">NE237_004942</name>
</gene>
<reference evidence="2" key="1">
    <citation type="journal article" date="2023" name="Plant J.">
        <title>The genome of the king protea, Protea cynaroides.</title>
        <authorList>
            <person name="Chang J."/>
            <person name="Duong T.A."/>
            <person name="Schoeman C."/>
            <person name="Ma X."/>
            <person name="Roodt D."/>
            <person name="Barker N."/>
            <person name="Li Z."/>
            <person name="Van de Peer Y."/>
            <person name="Mizrachi E."/>
        </authorList>
    </citation>
    <scope>NUCLEOTIDE SEQUENCE</scope>
    <source>
        <tissue evidence="2">Young leaves</tissue>
    </source>
</reference>
<dbReference type="AlphaFoldDB" id="A0A9Q0KJN8"/>
<keyword evidence="1" id="KW-0472">Membrane</keyword>
<protein>
    <submittedName>
        <fullName evidence="2">Uncharacterized protein</fullName>
    </submittedName>
</protein>
<keyword evidence="1" id="KW-0812">Transmembrane</keyword>
<comment type="caution">
    <text evidence="2">The sequence shown here is derived from an EMBL/GenBank/DDBJ whole genome shotgun (WGS) entry which is preliminary data.</text>
</comment>
<keyword evidence="1" id="KW-1133">Transmembrane helix</keyword>
<name>A0A9Q0KJN8_9MAGN</name>
<dbReference type="EMBL" id="JAMYWD010000005">
    <property type="protein sequence ID" value="KAJ4971843.1"/>
    <property type="molecule type" value="Genomic_DNA"/>
</dbReference>
<accession>A0A9Q0KJN8</accession>
<evidence type="ECO:0000313" key="2">
    <source>
        <dbReference type="EMBL" id="KAJ4971843.1"/>
    </source>
</evidence>
<evidence type="ECO:0000313" key="3">
    <source>
        <dbReference type="Proteomes" id="UP001141806"/>
    </source>
</evidence>
<feature type="transmembrane region" description="Helical" evidence="1">
    <location>
        <begin position="87"/>
        <end position="109"/>
    </location>
</feature>
<sequence>MVSVIELQVKSSFAKRWDHFCRAIWRNRGGCCSYCELLWFCFQMPAGVFIYGNFFIAFKLTSTDVLPPFGYPQRRTHMIGDVPRRQLLVFIYCLSSGSGSGLHSLILGFRCLLPHAGFLHESVSTKLI</sequence>